<protein>
    <submittedName>
        <fullName evidence="1">Uncharacterized protein</fullName>
    </submittedName>
</protein>
<evidence type="ECO:0000313" key="1">
    <source>
        <dbReference type="EMBL" id="GJE92878.1"/>
    </source>
</evidence>
<accession>A0A9P3LFN7</accession>
<comment type="caution">
    <text evidence="1">The sequence shown here is derived from an EMBL/GenBank/DDBJ whole genome shotgun (WGS) entry which is preliminary data.</text>
</comment>
<sequence>MPYPIEYPAEDSQYLSPPSGPPRVVSLDLELISAGFAKLFIGPCLTHLSLKYMDPWLRIEEMLTILESVPLLVHLELDCALDSTACQTEKVVRLPALQRLILDEDDSEGSPSATLLQFLRLPPHTSISIALGIRPSSSQDDQLFTQAMRSVTSNIFHAQNPLRTCRVRKEWPSPRHDPELKIDLWNTVRSGPALLNVPDKLGDEGRTTVTTSIHPFLSDQALCDVVLAALTLPDLSVLALQFYPKSPGDIWERFAQLSNVTHLVASPHLLASALLQTLVPIAGAAYNLDSSSSPLFPKLESVTLGDGRWDEELSDRNGTGVPLSKLCRDALQARLTQGVPLRSLAVRGATGIDEAALMVLQDSGLVGQVDCSSCGDRVDAVDEASGVS</sequence>
<name>A0A9P3LFN7_9APHY</name>
<gene>
    <name evidence="1" type="ORF">PsYK624_090360</name>
</gene>
<organism evidence="1 2">
    <name type="scientific">Phanerochaete sordida</name>
    <dbReference type="NCBI Taxonomy" id="48140"/>
    <lineage>
        <taxon>Eukaryota</taxon>
        <taxon>Fungi</taxon>
        <taxon>Dikarya</taxon>
        <taxon>Basidiomycota</taxon>
        <taxon>Agaricomycotina</taxon>
        <taxon>Agaricomycetes</taxon>
        <taxon>Polyporales</taxon>
        <taxon>Phanerochaetaceae</taxon>
        <taxon>Phanerochaete</taxon>
    </lineage>
</organism>
<dbReference type="EMBL" id="BPQB01000029">
    <property type="protein sequence ID" value="GJE92878.1"/>
    <property type="molecule type" value="Genomic_DNA"/>
</dbReference>
<dbReference type="AlphaFoldDB" id="A0A9P3LFN7"/>
<dbReference type="Proteomes" id="UP000703269">
    <property type="component" value="Unassembled WGS sequence"/>
</dbReference>
<proteinExistence type="predicted"/>
<evidence type="ECO:0000313" key="2">
    <source>
        <dbReference type="Proteomes" id="UP000703269"/>
    </source>
</evidence>
<reference evidence="1 2" key="1">
    <citation type="submission" date="2021-08" db="EMBL/GenBank/DDBJ databases">
        <title>Draft Genome Sequence of Phanerochaete sordida strain YK-624.</title>
        <authorList>
            <person name="Mori T."/>
            <person name="Dohra H."/>
            <person name="Suzuki T."/>
            <person name="Kawagishi H."/>
            <person name="Hirai H."/>
        </authorList>
    </citation>
    <scope>NUCLEOTIDE SEQUENCE [LARGE SCALE GENOMIC DNA]</scope>
    <source>
        <strain evidence="1 2">YK-624</strain>
    </source>
</reference>
<keyword evidence="2" id="KW-1185">Reference proteome</keyword>